<feature type="transmembrane region" description="Helical" evidence="1">
    <location>
        <begin position="106"/>
        <end position="123"/>
    </location>
</feature>
<feature type="transmembrane region" description="Helical" evidence="1">
    <location>
        <begin position="129"/>
        <end position="149"/>
    </location>
</feature>
<feature type="domain" description="GGDEF" evidence="2">
    <location>
        <begin position="265"/>
        <end position="387"/>
    </location>
</feature>
<protein>
    <recommendedName>
        <fullName evidence="2">GGDEF domain-containing protein</fullName>
    </recommendedName>
</protein>
<feature type="transmembrane region" description="Helical" evidence="1">
    <location>
        <begin position="41"/>
        <end position="60"/>
    </location>
</feature>
<dbReference type="SUPFAM" id="SSF55073">
    <property type="entry name" value="Nucleotide cyclase"/>
    <property type="match status" value="1"/>
</dbReference>
<dbReference type="InterPro" id="IPR043128">
    <property type="entry name" value="Rev_trsase/Diguanyl_cyclase"/>
</dbReference>
<feature type="transmembrane region" description="Helical" evidence="1">
    <location>
        <begin position="161"/>
        <end position="179"/>
    </location>
</feature>
<dbReference type="PROSITE" id="PS50887">
    <property type="entry name" value="GGDEF"/>
    <property type="match status" value="1"/>
</dbReference>
<dbReference type="RefSeq" id="WP_189103089.1">
    <property type="nucleotide sequence ID" value="NZ_BMQO01000019.1"/>
</dbReference>
<dbReference type="InterPro" id="IPR050469">
    <property type="entry name" value="Diguanylate_Cyclase"/>
</dbReference>
<reference evidence="4" key="1">
    <citation type="journal article" date="2019" name="Int. J. Syst. Evol. Microbiol.">
        <title>The Global Catalogue of Microorganisms (GCM) 10K type strain sequencing project: providing services to taxonomists for standard genome sequencing and annotation.</title>
        <authorList>
            <consortium name="The Broad Institute Genomics Platform"/>
            <consortium name="The Broad Institute Genome Sequencing Center for Infectious Disease"/>
            <person name="Wu L."/>
            <person name="Ma J."/>
        </authorList>
    </citation>
    <scope>NUCLEOTIDE SEQUENCE [LARGE SCALE GENOMIC DNA]</scope>
    <source>
        <strain evidence="4">JCM 31406</strain>
    </source>
</reference>
<dbReference type="InterPro" id="IPR029787">
    <property type="entry name" value="Nucleotide_cyclase"/>
</dbReference>
<accession>A0ABQ2SSF1</accession>
<sequence length="387" mass="42070">MNPVFGDWTAMTVFSATTTGVGLFVAFIAVMVAWRRPSYPGWRGWAAGLVALTLGFLVAGVRTLEFAWVAVVVGNGLIMLGAALFLQAFQRFGGEAPSRRDHTLTWGAWLAVTLLLYPLTVPWDVIELRFVLILGFLGVMTVRLASLLLRHMGLDPTLRGGYGLNLLVLLTVDLMSVPRVQALMTGTSTSGQTLTVENLMYYAGTVVLSIGGTAAFWLLHDDRRRRDLHRLNEDLRAQVRLDALTGLLNRRGFHELFREWSQGREEGTLLVLDVNHFKALNDGFGHAAGDAFLVELAGVIRSVLVEGDLGARLGGDEFAVLLVGEGRMERARRVREVTGSGAAQVLACSVSAGETEVEACESLDAALRRADAAMYEQKRAARGAELG</sequence>
<evidence type="ECO:0000259" key="2">
    <source>
        <dbReference type="PROSITE" id="PS50887"/>
    </source>
</evidence>
<evidence type="ECO:0000313" key="4">
    <source>
        <dbReference type="Proteomes" id="UP000620633"/>
    </source>
</evidence>
<name>A0ABQ2SSF1_9DEIO</name>
<dbReference type="InterPro" id="IPR000160">
    <property type="entry name" value="GGDEF_dom"/>
</dbReference>
<dbReference type="SMART" id="SM00267">
    <property type="entry name" value="GGDEF"/>
    <property type="match status" value="1"/>
</dbReference>
<keyword evidence="1" id="KW-0472">Membrane</keyword>
<keyword evidence="1" id="KW-0812">Transmembrane</keyword>
<keyword evidence="4" id="KW-1185">Reference proteome</keyword>
<keyword evidence="1" id="KW-1133">Transmembrane helix</keyword>
<dbReference type="EMBL" id="BMQO01000019">
    <property type="protein sequence ID" value="GGS36478.1"/>
    <property type="molecule type" value="Genomic_DNA"/>
</dbReference>
<dbReference type="Gene3D" id="3.30.70.270">
    <property type="match status" value="1"/>
</dbReference>
<dbReference type="Proteomes" id="UP000620633">
    <property type="component" value="Unassembled WGS sequence"/>
</dbReference>
<evidence type="ECO:0000313" key="3">
    <source>
        <dbReference type="EMBL" id="GGS36478.1"/>
    </source>
</evidence>
<dbReference type="PANTHER" id="PTHR45138:SF9">
    <property type="entry name" value="DIGUANYLATE CYCLASE DGCM-RELATED"/>
    <property type="match status" value="1"/>
</dbReference>
<feature type="transmembrane region" description="Helical" evidence="1">
    <location>
        <begin position="199"/>
        <end position="219"/>
    </location>
</feature>
<dbReference type="Pfam" id="PF00990">
    <property type="entry name" value="GGDEF"/>
    <property type="match status" value="1"/>
</dbReference>
<gene>
    <name evidence="3" type="ORF">GCM10008961_30160</name>
</gene>
<feature type="transmembrane region" description="Helical" evidence="1">
    <location>
        <begin position="66"/>
        <end position="86"/>
    </location>
</feature>
<dbReference type="CDD" id="cd01949">
    <property type="entry name" value="GGDEF"/>
    <property type="match status" value="1"/>
</dbReference>
<proteinExistence type="predicted"/>
<dbReference type="NCBIfam" id="TIGR00254">
    <property type="entry name" value="GGDEF"/>
    <property type="match status" value="1"/>
</dbReference>
<evidence type="ECO:0000256" key="1">
    <source>
        <dbReference type="SAM" id="Phobius"/>
    </source>
</evidence>
<comment type="caution">
    <text evidence="3">The sequence shown here is derived from an EMBL/GenBank/DDBJ whole genome shotgun (WGS) entry which is preliminary data.</text>
</comment>
<dbReference type="PANTHER" id="PTHR45138">
    <property type="entry name" value="REGULATORY COMPONENTS OF SENSORY TRANSDUCTION SYSTEM"/>
    <property type="match status" value="1"/>
</dbReference>
<organism evidence="3 4">
    <name type="scientific">Deinococcus knuensis</name>
    <dbReference type="NCBI Taxonomy" id="1837380"/>
    <lineage>
        <taxon>Bacteria</taxon>
        <taxon>Thermotogati</taxon>
        <taxon>Deinococcota</taxon>
        <taxon>Deinococci</taxon>
        <taxon>Deinococcales</taxon>
        <taxon>Deinococcaceae</taxon>
        <taxon>Deinococcus</taxon>
    </lineage>
</organism>
<feature type="transmembrane region" description="Helical" evidence="1">
    <location>
        <begin position="12"/>
        <end position="34"/>
    </location>
</feature>